<protein>
    <submittedName>
        <fullName evidence="2">Uncharacterized protein</fullName>
    </submittedName>
</protein>
<reference evidence="2 3" key="1">
    <citation type="journal article" date="2014" name="Int. J. Syst. Evol. Microbiol.">
        <title>Complete genome sequence of Corynebacterium casei LMG S-19264T (=DSM 44701T), isolated from a smear-ripened cheese.</title>
        <authorList>
            <consortium name="US DOE Joint Genome Institute (JGI-PGF)"/>
            <person name="Walter F."/>
            <person name="Albersmeier A."/>
            <person name="Kalinowski J."/>
            <person name="Ruckert C."/>
        </authorList>
    </citation>
    <scope>NUCLEOTIDE SEQUENCE [LARGE SCALE GENOMIC DNA]</scope>
    <source>
        <strain evidence="2 3">CGMCC 4.7206</strain>
    </source>
</reference>
<dbReference type="RefSeq" id="WP_188989851.1">
    <property type="nucleotide sequence ID" value="NZ_BAAAHC010000009.1"/>
</dbReference>
<keyword evidence="4" id="KW-1185">Reference proteome</keyword>
<gene>
    <name evidence="1" type="ORF">GCM10009545_27110</name>
    <name evidence="2" type="ORF">GCM10011581_39400</name>
</gene>
<dbReference type="Proteomes" id="UP001500220">
    <property type="component" value="Unassembled WGS sequence"/>
</dbReference>
<accession>A0A917K487</accession>
<name>A0A917K487_9PSEU</name>
<reference evidence="2" key="3">
    <citation type="submission" date="2020-09" db="EMBL/GenBank/DDBJ databases">
        <authorList>
            <person name="Sun Q."/>
            <person name="Zhou Y."/>
        </authorList>
    </citation>
    <scope>NUCLEOTIDE SEQUENCE</scope>
    <source>
        <strain evidence="2">CGMCC 4.7206</strain>
    </source>
</reference>
<evidence type="ECO:0000313" key="2">
    <source>
        <dbReference type="EMBL" id="GGI98404.1"/>
    </source>
</evidence>
<sequence length="67" mass="7090">MTEQQEPRPTGPNAVCHTCGGMQKIAAPRLYAVQATTDVTTGMTLAEWRTCPQCGGRGYLPGLQAPA</sequence>
<dbReference type="Proteomes" id="UP000597989">
    <property type="component" value="Unassembled WGS sequence"/>
</dbReference>
<comment type="caution">
    <text evidence="2">The sequence shown here is derived from an EMBL/GenBank/DDBJ whole genome shotgun (WGS) entry which is preliminary data.</text>
</comment>
<evidence type="ECO:0000313" key="1">
    <source>
        <dbReference type="EMBL" id="GAA0523449.1"/>
    </source>
</evidence>
<dbReference type="EMBL" id="BMMT01000015">
    <property type="protein sequence ID" value="GGI98404.1"/>
    <property type="molecule type" value="Genomic_DNA"/>
</dbReference>
<reference evidence="1 4" key="2">
    <citation type="journal article" date="2019" name="Int. J. Syst. Evol. Microbiol.">
        <title>The Global Catalogue of Microorganisms (GCM) 10K type strain sequencing project: providing services to taxonomists for standard genome sequencing and annotation.</title>
        <authorList>
            <consortium name="The Broad Institute Genomics Platform"/>
            <consortium name="The Broad Institute Genome Sequencing Center for Infectious Disease"/>
            <person name="Wu L."/>
            <person name="Ma J."/>
        </authorList>
    </citation>
    <scope>NUCLEOTIDE SEQUENCE [LARGE SCALE GENOMIC DNA]</scope>
    <source>
        <strain evidence="1 4">JCM 10664</strain>
    </source>
</reference>
<proteinExistence type="predicted"/>
<dbReference type="AlphaFoldDB" id="A0A917K487"/>
<dbReference type="EMBL" id="BAAAHC010000009">
    <property type="protein sequence ID" value="GAA0523449.1"/>
    <property type="molecule type" value="Genomic_DNA"/>
</dbReference>
<organism evidence="2 3">
    <name type="scientific">Saccharopolyspora thermophila</name>
    <dbReference type="NCBI Taxonomy" id="89367"/>
    <lineage>
        <taxon>Bacteria</taxon>
        <taxon>Bacillati</taxon>
        <taxon>Actinomycetota</taxon>
        <taxon>Actinomycetes</taxon>
        <taxon>Pseudonocardiales</taxon>
        <taxon>Pseudonocardiaceae</taxon>
        <taxon>Saccharopolyspora</taxon>
    </lineage>
</organism>
<evidence type="ECO:0000313" key="3">
    <source>
        <dbReference type="Proteomes" id="UP000597989"/>
    </source>
</evidence>
<reference evidence="1" key="4">
    <citation type="submission" date="2023-12" db="EMBL/GenBank/DDBJ databases">
        <authorList>
            <person name="Sun Q."/>
            <person name="Inoue M."/>
        </authorList>
    </citation>
    <scope>NUCLEOTIDE SEQUENCE</scope>
    <source>
        <strain evidence="1">JCM 10664</strain>
    </source>
</reference>
<evidence type="ECO:0000313" key="4">
    <source>
        <dbReference type="Proteomes" id="UP001500220"/>
    </source>
</evidence>